<dbReference type="PANTHER" id="PTHR12080">
    <property type="entry name" value="SIGNALING LYMPHOCYTIC ACTIVATION MOLECULE"/>
    <property type="match status" value="1"/>
</dbReference>
<feature type="transmembrane region" description="Helical" evidence="6">
    <location>
        <begin position="215"/>
        <end position="240"/>
    </location>
</feature>
<gene>
    <name evidence="9" type="ORF">ABG768_013543</name>
</gene>
<dbReference type="GO" id="GO:0016020">
    <property type="term" value="C:membrane"/>
    <property type="evidence" value="ECO:0007669"/>
    <property type="project" value="UniProtKB-SubCell"/>
</dbReference>
<evidence type="ECO:0000256" key="1">
    <source>
        <dbReference type="ARBA" id="ARBA00004370"/>
    </source>
</evidence>
<dbReference type="Gene3D" id="2.60.40.10">
    <property type="entry name" value="Immunoglobulins"/>
    <property type="match status" value="1"/>
</dbReference>
<feature type="signal peptide" evidence="7">
    <location>
        <begin position="1"/>
        <end position="17"/>
    </location>
</feature>
<evidence type="ECO:0000256" key="6">
    <source>
        <dbReference type="SAM" id="Phobius"/>
    </source>
</evidence>
<dbReference type="EMBL" id="JAWDJR010000002">
    <property type="protein sequence ID" value="KAK9980160.1"/>
    <property type="molecule type" value="Genomic_DNA"/>
</dbReference>
<feature type="chain" id="PRO_5043979873" description="Immunoglobulin V-set domain-containing protein" evidence="7">
    <location>
        <begin position="18"/>
        <end position="371"/>
    </location>
</feature>
<dbReference type="Proteomes" id="UP001479290">
    <property type="component" value="Unassembled WGS sequence"/>
</dbReference>
<evidence type="ECO:0000256" key="4">
    <source>
        <dbReference type="ARBA" id="ARBA00023180"/>
    </source>
</evidence>
<dbReference type="Pfam" id="PF07686">
    <property type="entry name" value="V-set"/>
    <property type="match status" value="1"/>
</dbReference>
<evidence type="ECO:0000256" key="2">
    <source>
        <dbReference type="ARBA" id="ARBA00022729"/>
    </source>
</evidence>
<evidence type="ECO:0000259" key="8">
    <source>
        <dbReference type="Pfam" id="PF07686"/>
    </source>
</evidence>
<keyword evidence="2 7" id="KW-0732">Signal</keyword>
<keyword evidence="6" id="KW-1133">Transmembrane helix</keyword>
<dbReference type="PANTHER" id="PTHR12080:SF56">
    <property type="entry name" value="NATURAL KILLER CELL RECEPTOR 2B4"/>
    <property type="match status" value="1"/>
</dbReference>
<feature type="compositionally biased region" description="Polar residues" evidence="5">
    <location>
        <begin position="298"/>
        <end position="322"/>
    </location>
</feature>
<keyword evidence="4" id="KW-0325">Glycoprotein</keyword>
<dbReference type="InterPro" id="IPR036179">
    <property type="entry name" value="Ig-like_dom_sf"/>
</dbReference>
<comment type="subcellular location">
    <subcellularLocation>
        <location evidence="1">Membrane</location>
    </subcellularLocation>
</comment>
<evidence type="ECO:0000313" key="10">
    <source>
        <dbReference type="Proteomes" id="UP001479290"/>
    </source>
</evidence>
<dbReference type="AlphaFoldDB" id="A0AAW2B742"/>
<accession>A0AAW2B742</accession>
<organism evidence="9 10">
    <name type="scientific">Culter alburnus</name>
    <name type="common">Topmouth culter</name>
    <dbReference type="NCBI Taxonomy" id="194366"/>
    <lineage>
        <taxon>Eukaryota</taxon>
        <taxon>Metazoa</taxon>
        <taxon>Chordata</taxon>
        <taxon>Craniata</taxon>
        <taxon>Vertebrata</taxon>
        <taxon>Euteleostomi</taxon>
        <taxon>Actinopterygii</taxon>
        <taxon>Neopterygii</taxon>
        <taxon>Teleostei</taxon>
        <taxon>Ostariophysi</taxon>
        <taxon>Cypriniformes</taxon>
        <taxon>Xenocyprididae</taxon>
        <taxon>Xenocypridinae</taxon>
        <taxon>Culter</taxon>
    </lineage>
</organism>
<comment type="caution">
    <text evidence="9">The sequence shown here is derived from an EMBL/GenBank/DDBJ whole genome shotgun (WGS) entry which is preliminary data.</text>
</comment>
<dbReference type="SUPFAM" id="SSF48726">
    <property type="entry name" value="Immunoglobulin"/>
    <property type="match status" value="1"/>
</dbReference>
<evidence type="ECO:0000256" key="7">
    <source>
        <dbReference type="SAM" id="SignalP"/>
    </source>
</evidence>
<sequence length="371" mass="41621">MAFRLLMFISLLKTGFSAEISAFVQTGDSIQLDIQTQELPEFNILFWTNEKSENIVTYIHGAKVKPHSSYKDRVDFNDETFSLTLKNMQKTDSGLYTARTSGESEKNIVTFRVSVIDAVEAPVLTVNSNWSSSDPCSFTCKGSNIIISSLYNSSSCSPEEVTSSDNYTLRLNCSDDYIMCNHSNPVSWKNVTKKVDELCTVDQEKPQAVFFQSAFPLWFILLICLLTTSLLASVIGWCLYKRKKDHSYSPDQQNEPTVYEKVGENINPQMPLDILEKSKNPSTIYDTVREHGSPDVTMETNQTSPNHDSVNQSTTLTEKSQPNAAVTIYSTIEKQPKSETDHTIYAAVNKQPTGDESVHPKLEQNITKLAV</sequence>
<feature type="domain" description="Immunoglobulin V-set" evidence="8">
    <location>
        <begin position="24"/>
        <end position="102"/>
    </location>
</feature>
<evidence type="ECO:0000313" key="9">
    <source>
        <dbReference type="EMBL" id="KAK9980160.1"/>
    </source>
</evidence>
<evidence type="ECO:0000256" key="3">
    <source>
        <dbReference type="ARBA" id="ARBA00023136"/>
    </source>
</evidence>
<keyword evidence="3 6" id="KW-0472">Membrane</keyword>
<feature type="region of interest" description="Disordered" evidence="5">
    <location>
        <begin position="293"/>
        <end position="322"/>
    </location>
</feature>
<keyword evidence="6" id="KW-0812">Transmembrane</keyword>
<dbReference type="InterPro" id="IPR015631">
    <property type="entry name" value="CD2/SLAM_rcpt"/>
</dbReference>
<proteinExistence type="predicted"/>
<dbReference type="InterPro" id="IPR013106">
    <property type="entry name" value="Ig_V-set"/>
</dbReference>
<keyword evidence="10" id="KW-1185">Reference proteome</keyword>
<dbReference type="InterPro" id="IPR013783">
    <property type="entry name" value="Ig-like_fold"/>
</dbReference>
<reference evidence="9 10" key="1">
    <citation type="submission" date="2024-05" db="EMBL/GenBank/DDBJ databases">
        <title>A high-quality chromosomal-level genome assembly of Topmouth culter (Culter alburnus).</title>
        <authorList>
            <person name="Zhao H."/>
        </authorList>
    </citation>
    <scope>NUCLEOTIDE SEQUENCE [LARGE SCALE GENOMIC DNA]</scope>
    <source>
        <strain evidence="9">CATC2023</strain>
        <tissue evidence="9">Muscle</tissue>
    </source>
</reference>
<name>A0AAW2B742_CULAL</name>
<evidence type="ECO:0000256" key="5">
    <source>
        <dbReference type="SAM" id="MobiDB-lite"/>
    </source>
</evidence>
<protein>
    <recommendedName>
        <fullName evidence="8">Immunoglobulin V-set domain-containing protein</fullName>
    </recommendedName>
</protein>